<keyword evidence="1" id="KW-0560">Oxidoreductase</keyword>
<dbReference type="RefSeq" id="WP_090929991.1">
    <property type="nucleotide sequence ID" value="NZ_FNDJ01000003.1"/>
</dbReference>
<dbReference type="EMBL" id="FNDJ01000003">
    <property type="protein sequence ID" value="SDH70979.1"/>
    <property type="molecule type" value="Genomic_DNA"/>
</dbReference>
<protein>
    <submittedName>
        <fullName evidence="4">Taurine catabolism dioxygenase TauD, TfdA family</fullName>
    </submittedName>
</protein>
<accession>A0A1G8EMP0</accession>
<dbReference type="AlphaFoldDB" id="A0A1G8EMP0"/>
<keyword evidence="2" id="KW-0408">Iron</keyword>
<dbReference type="OrthoDB" id="581608at2"/>
<gene>
    <name evidence="4" type="ORF">SAMN05421869_10335</name>
</gene>
<dbReference type="SUPFAM" id="SSF51197">
    <property type="entry name" value="Clavaminate synthase-like"/>
    <property type="match status" value="1"/>
</dbReference>
<dbReference type="Pfam" id="PF02668">
    <property type="entry name" value="TauD"/>
    <property type="match status" value="1"/>
</dbReference>
<dbReference type="Gene3D" id="3.60.130.10">
    <property type="entry name" value="Clavaminate synthase-like"/>
    <property type="match status" value="1"/>
</dbReference>
<evidence type="ECO:0000259" key="3">
    <source>
        <dbReference type="Pfam" id="PF02668"/>
    </source>
</evidence>
<dbReference type="Proteomes" id="UP000199202">
    <property type="component" value="Unassembled WGS sequence"/>
</dbReference>
<evidence type="ECO:0000313" key="5">
    <source>
        <dbReference type="Proteomes" id="UP000199202"/>
    </source>
</evidence>
<dbReference type="GO" id="GO:0051213">
    <property type="term" value="F:dioxygenase activity"/>
    <property type="evidence" value="ECO:0007669"/>
    <property type="project" value="UniProtKB-KW"/>
</dbReference>
<evidence type="ECO:0000256" key="2">
    <source>
        <dbReference type="ARBA" id="ARBA00023004"/>
    </source>
</evidence>
<keyword evidence="5" id="KW-1185">Reference proteome</keyword>
<feature type="domain" description="TauD/TfdA-like" evidence="3">
    <location>
        <begin position="50"/>
        <end position="283"/>
    </location>
</feature>
<sequence>MLYGAFTENSTDQHVAFRRDLLDSGKVLPPPPVPVTHSSAADFLDGPVHDALRELATTGTAIVQLDEPLHTRRFLALGALLGQAMPRMDPAVQPYVENDVILHLRREHVATANVSLQPFATNSLSLHTESSGRRAEEQPRYIVLMCVTPGDDPTAAQTVLVPMTAIERALTPESLSVLARTRYRHSTDGPRILRTVEGRRVFSFRDFLSQPLHWAHPGDDADETVVNRSILDLLAAMYGSTAAGVHWSRGMIVIIDNARYFHGRTASPSRAAVTDSPRHLKRLRIT</sequence>
<dbReference type="InterPro" id="IPR003819">
    <property type="entry name" value="TauD/TfdA-like"/>
</dbReference>
<reference evidence="4 5" key="1">
    <citation type="submission" date="2016-10" db="EMBL/GenBank/DDBJ databases">
        <authorList>
            <person name="de Groot N.N."/>
        </authorList>
    </citation>
    <scope>NUCLEOTIDE SEQUENCE [LARGE SCALE GENOMIC DNA]</scope>
    <source>
        <strain evidence="4 5">CGMCC 4.6533</strain>
    </source>
</reference>
<organism evidence="4 5">
    <name type="scientific">Nonomuraea jiangxiensis</name>
    <dbReference type="NCBI Taxonomy" id="633440"/>
    <lineage>
        <taxon>Bacteria</taxon>
        <taxon>Bacillati</taxon>
        <taxon>Actinomycetota</taxon>
        <taxon>Actinomycetes</taxon>
        <taxon>Streptosporangiales</taxon>
        <taxon>Streptosporangiaceae</taxon>
        <taxon>Nonomuraea</taxon>
    </lineage>
</organism>
<keyword evidence="4" id="KW-0223">Dioxygenase</keyword>
<proteinExistence type="predicted"/>
<evidence type="ECO:0000256" key="1">
    <source>
        <dbReference type="ARBA" id="ARBA00023002"/>
    </source>
</evidence>
<dbReference type="STRING" id="633440.SAMN05421869_10335"/>
<dbReference type="InterPro" id="IPR042098">
    <property type="entry name" value="TauD-like_sf"/>
</dbReference>
<name>A0A1G8EMP0_9ACTN</name>
<evidence type="ECO:0000313" key="4">
    <source>
        <dbReference type="EMBL" id="SDH70979.1"/>
    </source>
</evidence>